<dbReference type="KEGG" id="nko:Niako_1736"/>
<dbReference type="Gene3D" id="1.10.8.60">
    <property type="match status" value="1"/>
</dbReference>
<feature type="domain" description="Sigma-54 factor interaction" evidence="7">
    <location>
        <begin position="385"/>
        <end position="614"/>
    </location>
</feature>
<dbReference type="CDD" id="cd00009">
    <property type="entry name" value="AAA"/>
    <property type="match status" value="1"/>
</dbReference>
<dbReference type="InterPro" id="IPR029016">
    <property type="entry name" value="GAF-like_dom_sf"/>
</dbReference>
<dbReference type="PANTHER" id="PTHR32071">
    <property type="entry name" value="TRANSCRIPTIONAL REGULATORY PROTEIN"/>
    <property type="match status" value="1"/>
</dbReference>
<dbReference type="InterPro" id="IPR002078">
    <property type="entry name" value="Sigma_54_int"/>
</dbReference>
<sequence>MSHARNFETPNGIYSQALWLQVLSAINQNTGKAVSIESVFRKSGRQLLTSQLADAVSLIVYDQDAVRISELFLIKGPGHFKRTNFHDLPSRGLSLSGTEVAHLTTLARPVIMKAPATRDRLYNADAPLHFFTAYTQQLHLPLFNKKVPIGTLTLHSSRPGTYAAQDLPLFDMLASYLSMVMQLHMADEEAKLVEEERNVLLALANALTKVRNRNDLAYVLQNQFRRLFSSGDIVICETDHEKQTHSVFLLLSDTNRFQPASPVTAATYPVDDGFYKQVQTEKQVRLYNIEEVMRQKKVPAYIRDLFDNDIRQIAGIGLRAGDTSIGALFILCDRHQRLMPRQTIAMRVVSLHLSLAVANVLEKEKYAYPLPSTVSLNKAPAPTGMIGTTPAMQRITQLISQVAAFDSTVLLMGETGTGKELVAKAIHDNSGRSNSPMVKVNCAALPANLIESELFGHEKGSFTDAIERKMGKFEMAHNSTLFLDEIGELPPDLQVKLLRVLQEKEIERIGGKEVIPVDVRIIAATNRCLQKEMQAGRFRSDLFYRLNVLPLTLPPLRERKEDIPALVAHFMHKYALKTGRSDMEISASALQDLMAYHWPGNIRELEHLIERSILLTTDNHITRIDLPAGSEQSKNASRIRTLEEVERDYLLAILKKCKGKVAGADGAARLLNIPSTTLNSKLRRLGIKKDYQ</sequence>
<accession>G8T9D1</accession>
<dbReference type="PROSITE" id="PS00688">
    <property type="entry name" value="SIGMA54_INTERACT_3"/>
    <property type="match status" value="1"/>
</dbReference>
<dbReference type="SUPFAM" id="SSF46689">
    <property type="entry name" value="Homeodomain-like"/>
    <property type="match status" value="1"/>
</dbReference>
<dbReference type="Gene3D" id="3.40.50.300">
    <property type="entry name" value="P-loop containing nucleotide triphosphate hydrolases"/>
    <property type="match status" value="1"/>
</dbReference>
<dbReference type="HOGENOM" id="CLU_000445_95_1_10"/>
<dbReference type="SUPFAM" id="SSF55781">
    <property type="entry name" value="GAF domain-like"/>
    <property type="match status" value="2"/>
</dbReference>
<evidence type="ECO:0000256" key="4">
    <source>
        <dbReference type="ARBA" id="ARBA00023125"/>
    </source>
</evidence>
<dbReference type="PROSITE" id="PS50045">
    <property type="entry name" value="SIGMA54_INTERACT_4"/>
    <property type="match status" value="1"/>
</dbReference>
<keyword evidence="5" id="KW-0010">Activator</keyword>
<dbReference type="InterPro" id="IPR002197">
    <property type="entry name" value="HTH_Fis"/>
</dbReference>
<dbReference type="FunFam" id="3.40.50.300:FF:000006">
    <property type="entry name" value="DNA-binding transcriptional regulator NtrC"/>
    <property type="match status" value="1"/>
</dbReference>
<dbReference type="GO" id="GO:0043565">
    <property type="term" value="F:sequence-specific DNA binding"/>
    <property type="evidence" value="ECO:0007669"/>
    <property type="project" value="InterPro"/>
</dbReference>
<dbReference type="Pfam" id="PF25601">
    <property type="entry name" value="AAA_lid_14"/>
    <property type="match status" value="1"/>
</dbReference>
<keyword evidence="2" id="KW-0067">ATP-binding</keyword>
<dbReference type="eggNOG" id="COG2203">
    <property type="taxonomic scope" value="Bacteria"/>
</dbReference>
<dbReference type="InterPro" id="IPR025944">
    <property type="entry name" value="Sigma_54_int_dom_CS"/>
</dbReference>
<evidence type="ECO:0000313" key="8">
    <source>
        <dbReference type="EMBL" id="AEV98099.1"/>
    </source>
</evidence>
<dbReference type="PROSITE" id="PS00675">
    <property type="entry name" value="SIGMA54_INTERACT_1"/>
    <property type="match status" value="1"/>
</dbReference>
<dbReference type="SMART" id="SM00382">
    <property type="entry name" value="AAA"/>
    <property type="match status" value="1"/>
</dbReference>
<dbReference type="InterPro" id="IPR025662">
    <property type="entry name" value="Sigma_54_int_dom_ATP-bd_1"/>
</dbReference>
<dbReference type="GO" id="GO:0005524">
    <property type="term" value="F:ATP binding"/>
    <property type="evidence" value="ECO:0007669"/>
    <property type="project" value="UniProtKB-KW"/>
</dbReference>
<dbReference type="RefSeq" id="WP_014218013.1">
    <property type="nucleotide sequence ID" value="NC_016609.1"/>
</dbReference>
<evidence type="ECO:0000256" key="1">
    <source>
        <dbReference type="ARBA" id="ARBA00022741"/>
    </source>
</evidence>
<dbReference type="SUPFAM" id="SSF52540">
    <property type="entry name" value="P-loop containing nucleoside triphosphate hydrolases"/>
    <property type="match status" value="1"/>
</dbReference>
<dbReference type="Gene3D" id="1.10.10.60">
    <property type="entry name" value="Homeodomain-like"/>
    <property type="match status" value="1"/>
</dbReference>
<keyword evidence="3" id="KW-0805">Transcription regulation</keyword>
<keyword evidence="1" id="KW-0547">Nucleotide-binding</keyword>
<dbReference type="InterPro" id="IPR003593">
    <property type="entry name" value="AAA+_ATPase"/>
</dbReference>
<keyword evidence="4" id="KW-0238">DNA-binding</keyword>
<evidence type="ECO:0000256" key="2">
    <source>
        <dbReference type="ARBA" id="ARBA00022840"/>
    </source>
</evidence>
<reference evidence="8 9" key="1">
    <citation type="submission" date="2011-12" db="EMBL/GenBank/DDBJ databases">
        <title>The complete genome of Niastella koreensis GR20-10.</title>
        <authorList>
            <consortium name="US DOE Joint Genome Institute (JGI-PGF)"/>
            <person name="Lucas S."/>
            <person name="Han J."/>
            <person name="Lapidus A."/>
            <person name="Bruce D."/>
            <person name="Goodwin L."/>
            <person name="Pitluck S."/>
            <person name="Peters L."/>
            <person name="Kyrpides N."/>
            <person name="Mavromatis K."/>
            <person name="Ivanova N."/>
            <person name="Mikhailova N."/>
            <person name="Davenport K."/>
            <person name="Saunders E."/>
            <person name="Detter J.C."/>
            <person name="Tapia R."/>
            <person name="Han C."/>
            <person name="Land M."/>
            <person name="Hauser L."/>
            <person name="Markowitz V."/>
            <person name="Cheng J.-F."/>
            <person name="Hugenholtz P."/>
            <person name="Woyke T."/>
            <person name="Wu D."/>
            <person name="Tindall B."/>
            <person name="Pomrenke H."/>
            <person name="Brambilla E."/>
            <person name="Klenk H.-P."/>
            <person name="Eisen J.A."/>
        </authorList>
    </citation>
    <scope>NUCLEOTIDE SEQUENCE [LARGE SCALE GENOMIC DNA]</scope>
    <source>
        <strain evidence="9">DSM 17620 / KACC 11465 / NBRC 106392 / GR20-10</strain>
    </source>
</reference>
<dbReference type="EMBL" id="CP003178">
    <property type="protein sequence ID" value="AEV98099.1"/>
    <property type="molecule type" value="Genomic_DNA"/>
</dbReference>
<dbReference type="OrthoDB" id="9782110at2"/>
<dbReference type="Pfam" id="PF02954">
    <property type="entry name" value="HTH_8"/>
    <property type="match status" value="1"/>
</dbReference>
<protein>
    <submittedName>
        <fullName evidence="8">Sigma54 specific transcriptional regulator, Fis family</fullName>
    </submittedName>
</protein>
<dbReference type="eggNOG" id="COG3829">
    <property type="taxonomic scope" value="Bacteria"/>
</dbReference>
<dbReference type="PANTHER" id="PTHR32071:SF117">
    <property type="entry name" value="PTS-DEPENDENT DIHYDROXYACETONE KINASE OPERON REGULATORY PROTEIN-RELATED"/>
    <property type="match status" value="1"/>
</dbReference>
<dbReference type="Gene3D" id="3.30.450.40">
    <property type="match status" value="2"/>
</dbReference>
<dbReference type="STRING" id="700598.Niako_1736"/>
<dbReference type="InterPro" id="IPR009057">
    <property type="entry name" value="Homeodomain-like_sf"/>
</dbReference>
<dbReference type="InterPro" id="IPR027417">
    <property type="entry name" value="P-loop_NTPase"/>
</dbReference>
<evidence type="ECO:0000313" key="9">
    <source>
        <dbReference type="Proteomes" id="UP000005438"/>
    </source>
</evidence>
<evidence type="ECO:0000256" key="5">
    <source>
        <dbReference type="ARBA" id="ARBA00023159"/>
    </source>
</evidence>
<evidence type="ECO:0000259" key="7">
    <source>
        <dbReference type="PROSITE" id="PS50045"/>
    </source>
</evidence>
<dbReference type="Pfam" id="PF00158">
    <property type="entry name" value="Sigma54_activat"/>
    <property type="match status" value="1"/>
</dbReference>
<dbReference type="GO" id="GO:0006355">
    <property type="term" value="P:regulation of DNA-templated transcription"/>
    <property type="evidence" value="ECO:0007669"/>
    <property type="project" value="InterPro"/>
</dbReference>
<proteinExistence type="predicted"/>
<dbReference type="AlphaFoldDB" id="G8T9D1"/>
<evidence type="ECO:0000256" key="3">
    <source>
        <dbReference type="ARBA" id="ARBA00023015"/>
    </source>
</evidence>
<name>G8T9D1_NIAKG</name>
<dbReference type="Proteomes" id="UP000005438">
    <property type="component" value="Chromosome"/>
</dbReference>
<gene>
    <name evidence="8" type="ordered locus">Niako_1736</name>
</gene>
<evidence type="ECO:0000256" key="6">
    <source>
        <dbReference type="ARBA" id="ARBA00023163"/>
    </source>
</evidence>
<organism evidence="8 9">
    <name type="scientific">Niastella koreensis (strain DSM 17620 / KACC 11465 / NBRC 106392 / GR20-10)</name>
    <dbReference type="NCBI Taxonomy" id="700598"/>
    <lineage>
        <taxon>Bacteria</taxon>
        <taxon>Pseudomonadati</taxon>
        <taxon>Bacteroidota</taxon>
        <taxon>Chitinophagia</taxon>
        <taxon>Chitinophagales</taxon>
        <taxon>Chitinophagaceae</taxon>
        <taxon>Niastella</taxon>
    </lineage>
</organism>
<dbReference type="InterPro" id="IPR058031">
    <property type="entry name" value="AAA_lid_NorR"/>
</dbReference>
<keyword evidence="6" id="KW-0804">Transcription</keyword>